<dbReference type="EMBL" id="FWDM01000018">
    <property type="protein sequence ID" value="SLM12489.1"/>
    <property type="molecule type" value="Genomic_DNA"/>
</dbReference>
<feature type="signal peptide" evidence="1">
    <location>
        <begin position="1"/>
        <end position="26"/>
    </location>
</feature>
<organism evidence="2">
    <name type="scientific">uncultured spirochete</name>
    <dbReference type="NCBI Taxonomy" id="156406"/>
    <lineage>
        <taxon>Bacteria</taxon>
        <taxon>Pseudomonadati</taxon>
        <taxon>Spirochaetota</taxon>
        <taxon>Spirochaetia</taxon>
        <taxon>Spirochaetales</taxon>
        <taxon>environmental samples</taxon>
    </lineage>
</organism>
<gene>
    <name evidence="2" type="ORF">SPIROBIBN47_250059</name>
</gene>
<dbReference type="Gene3D" id="1.20.120.1490">
    <property type="match status" value="1"/>
</dbReference>
<reference evidence="2" key="1">
    <citation type="submission" date="2017-02" db="EMBL/GenBank/DDBJ databases">
        <authorList>
            <person name="Regsiter A."/>
            <person name="William W."/>
        </authorList>
    </citation>
    <scope>NUCLEOTIDE SEQUENCE</scope>
    <source>
        <strain evidence="2">Bib</strain>
    </source>
</reference>
<evidence type="ECO:0000256" key="1">
    <source>
        <dbReference type="SAM" id="SignalP"/>
    </source>
</evidence>
<proteinExistence type="predicted"/>
<evidence type="ECO:0008006" key="3">
    <source>
        <dbReference type="Google" id="ProtNLM"/>
    </source>
</evidence>
<protein>
    <recommendedName>
        <fullName evidence="3">Periplasmic heavy metal sensor</fullName>
    </recommendedName>
</protein>
<name>A0A3P3XIE8_9SPIR</name>
<accession>A0A3P3XIE8</accession>
<evidence type="ECO:0000313" key="2">
    <source>
        <dbReference type="EMBL" id="SLM12489.1"/>
    </source>
</evidence>
<dbReference type="Pfam" id="PF13801">
    <property type="entry name" value="Metal_resist"/>
    <property type="match status" value="1"/>
</dbReference>
<dbReference type="InterPro" id="IPR025961">
    <property type="entry name" value="Metal_resist"/>
</dbReference>
<feature type="chain" id="PRO_5018022712" description="Periplasmic heavy metal sensor" evidence="1">
    <location>
        <begin position="27"/>
        <end position="187"/>
    </location>
</feature>
<keyword evidence="1" id="KW-0732">Signal</keyword>
<dbReference type="AlphaFoldDB" id="A0A3P3XIE8"/>
<sequence>MRTSRKAIVFLMVGAMLVAVTAGAFAQGFGRMGGPGVAVPGYGFNRATPVAPSYGYGARGWATVPGTAVPRTWNNKSFNPSLGFMGRMGMMGSSGYGALHYFQYQKLSTEDKAKVDKLVQDTAEQILPLQNELRSLKLALNGYVWDTNPDKAKIDETIAKIADLQKKIQELRTNSILEINKIFQTAQ</sequence>